<evidence type="ECO:0000256" key="7">
    <source>
        <dbReference type="ARBA" id="ARBA00022827"/>
    </source>
</evidence>
<dbReference type="GO" id="GO:0006099">
    <property type="term" value="P:tricarboxylic acid cycle"/>
    <property type="evidence" value="ECO:0007669"/>
    <property type="project" value="UniProtKB-UniRule"/>
</dbReference>
<dbReference type="PANTHER" id="PTHR43104">
    <property type="entry name" value="L-2-HYDROXYGLUTARATE DEHYDROGENASE, MITOCHONDRIAL"/>
    <property type="match status" value="1"/>
</dbReference>
<evidence type="ECO:0000313" key="11">
    <source>
        <dbReference type="EMBL" id="SER98709.1"/>
    </source>
</evidence>
<proteinExistence type="inferred from homology"/>
<dbReference type="AlphaFoldDB" id="A0A1H9TP74"/>
<dbReference type="Pfam" id="PF06039">
    <property type="entry name" value="Mqo"/>
    <property type="match status" value="1"/>
</dbReference>
<dbReference type="NCBIfam" id="NF003603">
    <property type="entry name" value="PRK05257.1-1"/>
    <property type="match status" value="1"/>
</dbReference>
<dbReference type="HAMAP" id="MF_00212">
    <property type="entry name" value="MQO"/>
    <property type="match status" value="1"/>
</dbReference>
<dbReference type="NCBIfam" id="NF003611">
    <property type="entry name" value="PRK05257.3-2"/>
    <property type="match status" value="1"/>
</dbReference>
<evidence type="ECO:0000256" key="6">
    <source>
        <dbReference type="ARBA" id="ARBA00022630"/>
    </source>
</evidence>
<organism evidence="11 12">
    <name type="scientific">Pedobacter rhizosphaerae</name>
    <dbReference type="NCBI Taxonomy" id="390241"/>
    <lineage>
        <taxon>Bacteria</taxon>
        <taxon>Pseudomonadati</taxon>
        <taxon>Bacteroidota</taxon>
        <taxon>Sphingobacteriia</taxon>
        <taxon>Sphingobacteriales</taxon>
        <taxon>Sphingobacteriaceae</taxon>
        <taxon>Pedobacter</taxon>
    </lineage>
</organism>
<dbReference type="UniPathway" id="UPA00223">
    <property type="reaction ID" value="UER01008"/>
</dbReference>
<dbReference type="InterPro" id="IPR006231">
    <property type="entry name" value="MQO"/>
</dbReference>
<dbReference type="SUPFAM" id="SSF51905">
    <property type="entry name" value="FAD/NAD(P)-binding domain"/>
    <property type="match status" value="1"/>
</dbReference>
<dbReference type="NCBIfam" id="NF009875">
    <property type="entry name" value="PRK13339.1"/>
    <property type="match status" value="1"/>
</dbReference>
<dbReference type="NCBIfam" id="NF003610">
    <property type="entry name" value="PRK05257.3-1"/>
    <property type="match status" value="1"/>
</dbReference>
<gene>
    <name evidence="9" type="primary">mqo</name>
    <name evidence="11" type="ORF">SAMN04488023_1243</name>
</gene>
<dbReference type="OrthoDB" id="9763983at2"/>
<evidence type="ECO:0000256" key="4">
    <source>
        <dbReference type="ARBA" id="ARBA00006389"/>
    </source>
</evidence>
<dbReference type="NCBIfam" id="NF003604">
    <property type="entry name" value="PRK05257.1-3"/>
    <property type="match status" value="1"/>
</dbReference>
<evidence type="ECO:0000256" key="3">
    <source>
        <dbReference type="ARBA" id="ARBA00005012"/>
    </source>
</evidence>
<dbReference type="EMBL" id="FOGG01000024">
    <property type="protein sequence ID" value="SER98709.1"/>
    <property type="molecule type" value="Genomic_DNA"/>
</dbReference>
<comment type="pathway">
    <text evidence="3 9">Carbohydrate metabolism; tricarboxylic acid cycle; oxaloacetate from (S)-malate (quinone route): step 1/1.</text>
</comment>
<dbReference type="Proteomes" id="UP000199572">
    <property type="component" value="Unassembled WGS sequence"/>
</dbReference>
<protein>
    <recommendedName>
        <fullName evidence="9">Probable malate:quinone oxidoreductase</fullName>
        <ecNumber evidence="9">1.1.5.4</ecNumber>
    </recommendedName>
    <alternativeName>
        <fullName evidence="9">MQO</fullName>
    </alternativeName>
    <alternativeName>
        <fullName evidence="9">Malate dehydrogenase [quinone]</fullName>
    </alternativeName>
</protein>
<dbReference type="PANTHER" id="PTHR43104:SF2">
    <property type="entry name" value="L-2-HYDROXYGLUTARATE DEHYDROGENASE, MITOCHONDRIAL"/>
    <property type="match status" value="1"/>
</dbReference>
<keyword evidence="5 9" id="KW-0816">Tricarboxylic acid cycle</keyword>
<sequence>MTKKKKTVGKTDADVILIGAGIMSATLGVLLKELEPNLSIEIYERLDIAAAESSDAWNNAGTGHSAFCELNYTPEKKDGTIETKKAVQIAEHFEVSKQFWSYLVEKGLISDPENFIRKIPHMSFVWGKKNVDYLKKRYDALQKCDLFAEMQYTEDIETVAQWAPLIMDGRKKSDKVAATKMDLGTDVNFGSLTRDMFNNLKEQSNVNLFFNHEIRDLKKNNDGNWVVKVKDLETKDKRKRVAKFVFIGAGGGSLPLLEKSDIPEGKGFGGFPVSGQWLKCTNEEIIKKHHAKVYGKAAVGAPPMSVPHLDTRMINGKQALLFGPYAGFSTKFLKNGSFLDLPKSIKFNNIRPMISAGLHNLDLTKYLIEQVRQSPEDRLAALKEYLPTAELKDWELEYAGQRVQVIKKDEKKGGILEFGTEVVNAGDGSIAALLGASPGASTAVSIMLELLTRCFKEDLETPEWQAKIKEMIPTYGKALANDSQLCKETRTRTSRVLKIDVDKAVEV</sequence>
<dbReference type="NCBIfam" id="TIGR01320">
    <property type="entry name" value="mal_quin_oxido"/>
    <property type="match status" value="1"/>
</dbReference>
<feature type="transmembrane region" description="Helical" evidence="10">
    <location>
        <begin position="12"/>
        <end position="31"/>
    </location>
</feature>
<evidence type="ECO:0000256" key="5">
    <source>
        <dbReference type="ARBA" id="ARBA00022532"/>
    </source>
</evidence>
<evidence type="ECO:0000256" key="8">
    <source>
        <dbReference type="ARBA" id="ARBA00023002"/>
    </source>
</evidence>
<reference evidence="11 12" key="1">
    <citation type="submission" date="2016-10" db="EMBL/GenBank/DDBJ databases">
        <authorList>
            <person name="de Groot N.N."/>
        </authorList>
    </citation>
    <scope>NUCLEOTIDE SEQUENCE [LARGE SCALE GENOMIC DNA]</scope>
    <source>
        <strain evidence="11 12">DSM 18610</strain>
    </source>
</reference>
<keyword evidence="6 9" id="KW-0285">Flavoprotein</keyword>
<keyword evidence="10" id="KW-0472">Membrane</keyword>
<evidence type="ECO:0000256" key="1">
    <source>
        <dbReference type="ARBA" id="ARBA00001139"/>
    </source>
</evidence>
<dbReference type="InterPro" id="IPR036188">
    <property type="entry name" value="FAD/NAD-bd_sf"/>
</dbReference>
<keyword evidence="8 9" id="KW-0560">Oxidoreductase</keyword>
<keyword evidence="12" id="KW-1185">Reference proteome</keyword>
<dbReference type="GO" id="GO:0008924">
    <property type="term" value="F:L-malate dehydrogenase (quinone) activity"/>
    <property type="evidence" value="ECO:0007669"/>
    <property type="project" value="UniProtKB-UniRule"/>
</dbReference>
<dbReference type="STRING" id="390241.SAMN04488023_1243"/>
<keyword evidence="7 9" id="KW-0274">FAD</keyword>
<dbReference type="NCBIfam" id="NF003612">
    <property type="entry name" value="PRK05257.3-3"/>
    <property type="match status" value="1"/>
</dbReference>
<dbReference type="NCBIfam" id="NF003608">
    <property type="entry name" value="PRK05257.2-4"/>
    <property type="match status" value="1"/>
</dbReference>
<accession>A0A1H9TP74</accession>
<evidence type="ECO:0000256" key="2">
    <source>
        <dbReference type="ARBA" id="ARBA00001974"/>
    </source>
</evidence>
<comment type="cofactor">
    <cofactor evidence="2 9">
        <name>FAD</name>
        <dbReference type="ChEBI" id="CHEBI:57692"/>
    </cofactor>
</comment>
<dbReference type="EC" id="1.1.5.4" evidence="9"/>
<dbReference type="NCBIfam" id="NF003609">
    <property type="entry name" value="PRK05257.2-5"/>
    <property type="match status" value="1"/>
</dbReference>
<comment type="catalytic activity">
    <reaction evidence="1 9">
        <text>(S)-malate + a quinone = a quinol + oxaloacetate</text>
        <dbReference type="Rhea" id="RHEA:46012"/>
        <dbReference type="ChEBI" id="CHEBI:15589"/>
        <dbReference type="ChEBI" id="CHEBI:16452"/>
        <dbReference type="ChEBI" id="CHEBI:24646"/>
        <dbReference type="ChEBI" id="CHEBI:132124"/>
        <dbReference type="EC" id="1.1.5.4"/>
    </reaction>
</comment>
<name>A0A1H9TP74_9SPHI</name>
<comment type="similarity">
    <text evidence="4 9">Belongs to the MQO family.</text>
</comment>
<evidence type="ECO:0000256" key="9">
    <source>
        <dbReference type="HAMAP-Rule" id="MF_00212"/>
    </source>
</evidence>
<dbReference type="GO" id="GO:0047545">
    <property type="term" value="F:(S)-2-hydroxyglutarate dehydrogenase activity"/>
    <property type="evidence" value="ECO:0007669"/>
    <property type="project" value="TreeGrafter"/>
</dbReference>
<dbReference type="NCBIfam" id="NF003613">
    <property type="entry name" value="PRK05257.3-4"/>
    <property type="match status" value="1"/>
</dbReference>
<keyword evidence="10" id="KW-1133">Transmembrane helix</keyword>
<evidence type="ECO:0000313" key="12">
    <source>
        <dbReference type="Proteomes" id="UP000199572"/>
    </source>
</evidence>
<dbReference type="NCBIfam" id="NF003614">
    <property type="entry name" value="PRK05257.3-5"/>
    <property type="match status" value="1"/>
</dbReference>
<dbReference type="RefSeq" id="WP_090886457.1">
    <property type="nucleotide sequence ID" value="NZ_FOGG01000024.1"/>
</dbReference>
<dbReference type="NCBIfam" id="NF003605">
    <property type="entry name" value="PRK05257.1-4"/>
    <property type="match status" value="1"/>
</dbReference>
<evidence type="ECO:0000256" key="10">
    <source>
        <dbReference type="SAM" id="Phobius"/>
    </source>
</evidence>
<dbReference type="NCBIfam" id="NF003606">
    <property type="entry name" value="PRK05257.2-1"/>
    <property type="match status" value="1"/>
</dbReference>
<keyword evidence="10" id="KW-0812">Transmembrane</keyword>